<dbReference type="GO" id="GO:0015711">
    <property type="term" value="P:organic anion transport"/>
    <property type="evidence" value="ECO:0000318"/>
    <property type="project" value="GO_Central"/>
</dbReference>
<feature type="transmembrane region" description="Helical" evidence="13">
    <location>
        <begin position="991"/>
        <end position="1014"/>
    </location>
</feature>
<keyword evidence="9" id="KW-1278">Translocase</keyword>
<feature type="transmembrane region" description="Helical" evidence="13">
    <location>
        <begin position="966"/>
        <end position="985"/>
    </location>
</feature>
<dbReference type="PANTHER" id="PTHR24223:SF330">
    <property type="entry name" value="ATP-BINDING CASSETTE SUB-FAMILY C MEMBER 10"/>
    <property type="match status" value="1"/>
</dbReference>
<evidence type="ECO:0000256" key="5">
    <source>
        <dbReference type="ARBA" id="ARBA00022692"/>
    </source>
</evidence>
<feature type="domain" description="ABC transmembrane type-1" evidence="15">
    <location>
        <begin position="721"/>
        <end position="1019"/>
    </location>
</feature>
<dbReference type="SUPFAM" id="SSF90123">
    <property type="entry name" value="ABC transporter transmembrane region"/>
    <property type="match status" value="2"/>
</dbReference>
<feature type="transmembrane region" description="Helical" evidence="13">
    <location>
        <begin position="353"/>
        <end position="376"/>
    </location>
</feature>
<dbReference type="InterPro" id="IPR050173">
    <property type="entry name" value="ABC_transporter_C-like"/>
</dbReference>
<feature type="transmembrane region" description="Helical" evidence="13">
    <location>
        <begin position="261"/>
        <end position="282"/>
    </location>
</feature>
<dbReference type="InterPro" id="IPR027417">
    <property type="entry name" value="P-loop_NTPase"/>
</dbReference>
<evidence type="ECO:0000256" key="13">
    <source>
        <dbReference type="SAM" id="Phobius"/>
    </source>
</evidence>
<dbReference type="OMA" id="PYAWPSQ"/>
<dbReference type="CDD" id="cd18605">
    <property type="entry name" value="ABC_6TM_MRP7_D2_like"/>
    <property type="match status" value="1"/>
</dbReference>
<dbReference type="Pfam" id="PF00005">
    <property type="entry name" value="ABC_tran"/>
    <property type="match status" value="2"/>
</dbReference>
<dbReference type="InterPro" id="IPR036640">
    <property type="entry name" value="ABC1_TM_sf"/>
</dbReference>
<feature type="transmembrane region" description="Helical" evidence="13">
    <location>
        <begin position="866"/>
        <end position="890"/>
    </location>
</feature>
<evidence type="ECO:0000259" key="14">
    <source>
        <dbReference type="PROSITE" id="PS50893"/>
    </source>
</evidence>
<dbReference type="FunFam" id="1.20.1560.10:FF:000037">
    <property type="entry name" value="ATP-binding cassette subfamily C member 10"/>
    <property type="match status" value="1"/>
</dbReference>
<dbReference type="GeneID" id="6751231"/>
<keyword evidence="17" id="KW-1185">Reference proteome</keyword>
<dbReference type="InParanoid" id="B3RPF6"/>
<dbReference type="Gene3D" id="1.20.1560.10">
    <property type="entry name" value="ABC transporter type 1, transmembrane domain"/>
    <property type="match status" value="2"/>
</dbReference>
<dbReference type="Gene3D" id="3.40.50.300">
    <property type="entry name" value="P-loop containing nucleotide triphosphate hydrolases"/>
    <property type="match status" value="2"/>
</dbReference>
<feature type="transmembrane region" description="Helical" evidence="13">
    <location>
        <begin position="388"/>
        <end position="409"/>
    </location>
</feature>
<dbReference type="GO" id="GO:0008559">
    <property type="term" value="F:ABC-type xenobiotic transporter activity"/>
    <property type="evidence" value="ECO:0000318"/>
    <property type="project" value="GO_Central"/>
</dbReference>
<evidence type="ECO:0000256" key="1">
    <source>
        <dbReference type="ARBA" id="ARBA00004141"/>
    </source>
</evidence>
<evidence type="ECO:0000256" key="7">
    <source>
        <dbReference type="ARBA" id="ARBA00022741"/>
    </source>
</evidence>
<evidence type="ECO:0000256" key="9">
    <source>
        <dbReference type="ARBA" id="ARBA00022967"/>
    </source>
</evidence>
<feature type="domain" description="ABC transmembrane type-1" evidence="15">
    <location>
        <begin position="133"/>
        <end position="411"/>
    </location>
</feature>
<dbReference type="CDD" id="cd18598">
    <property type="entry name" value="ABC_6TM_MRP7_D1_like"/>
    <property type="match status" value="1"/>
</dbReference>
<dbReference type="PhylomeDB" id="B3RPF6"/>
<dbReference type="InterPro" id="IPR003439">
    <property type="entry name" value="ABC_transporter-like_ATP-bd"/>
</dbReference>
<dbReference type="FunFam" id="3.40.50.300:FF:000838">
    <property type="entry name" value="ABC multidrug transporter (Eurofung)"/>
    <property type="match status" value="1"/>
</dbReference>
<evidence type="ECO:0000256" key="10">
    <source>
        <dbReference type="ARBA" id="ARBA00022989"/>
    </source>
</evidence>
<evidence type="ECO:0000259" key="15">
    <source>
        <dbReference type="PROSITE" id="PS50929"/>
    </source>
</evidence>
<feature type="transmembrane region" description="Helical" evidence="13">
    <location>
        <begin position="773"/>
        <end position="793"/>
    </location>
</feature>
<feature type="transmembrane region" description="Helical" evidence="13">
    <location>
        <begin position="842"/>
        <end position="860"/>
    </location>
</feature>
<evidence type="ECO:0000313" key="17">
    <source>
        <dbReference type="Proteomes" id="UP000009022"/>
    </source>
</evidence>
<comment type="subcellular location">
    <subcellularLocation>
        <location evidence="1">Membrane</location>
        <topology evidence="1">Multi-pass membrane protein</topology>
    </subcellularLocation>
</comment>
<dbReference type="PROSITE" id="PS50929">
    <property type="entry name" value="ABC_TM1F"/>
    <property type="match status" value="2"/>
</dbReference>
<dbReference type="Proteomes" id="UP000009022">
    <property type="component" value="Unassembled WGS sequence"/>
</dbReference>
<dbReference type="InterPro" id="IPR017871">
    <property type="entry name" value="ABC_transporter-like_CS"/>
</dbReference>
<dbReference type="CDD" id="cd03250">
    <property type="entry name" value="ABCC_MRP_domain1"/>
    <property type="match status" value="1"/>
</dbReference>
<dbReference type="GO" id="GO:0055085">
    <property type="term" value="P:transmembrane transport"/>
    <property type="evidence" value="ECO:0000318"/>
    <property type="project" value="GO_Central"/>
</dbReference>
<name>B3RPF6_TRIAD</name>
<dbReference type="CTD" id="6751231"/>
<dbReference type="InterPro" id="IPR003593">
    <property type="entry name" value="AAA+_ATPase"/>
</dbReference>
<keyword evidence="7" id="KW-0547">Nucleotide-binding</keyword>
<accession>B3RPF6</accession>
<dbReference type="FunFam" id="1.20.1560.10:FF:000398">
    <property type="entry name" value="Multidrug resistance-associated protein 7"/>
    <property type="match status" value="1"/>
</dbReference>
<gene>
    <name evidence="16" type="ORF">TRIADDRAFT_21627</name>
</gene>
<keyword evidence="11 13" id="KW-0472">Membrane</keyword>
<reference evidence="16 17" key="1">
    <citation type="journal article" date="2008" name="Nature">
        <title>The Trichoplax genome and the nature of placozoans.</title>
        <authorList>
            <person name="Srivastava M."/>
            <person name="Begovic E."/>
            <person name="Chapman J."/>
            <person name="Putnam N.H."/>
            <person name="Hellsten U."/>
            <person name="Kawashima T."/>
            <person name="Kuo A."/>
            <person name="Mitros T."/>
            <person name="Salamov A."/>
            <person name="Carpenter M.L."/>
            <person name="Signorovitch A.Y."/>
            <person name="Moreno M.A."/>
            <person name="Kamm K."/>
            <person name="Grimwood J."/>
            <person name="Schmutz J."/>
            <person name="Shapiro H."/>
            <person name="Grigoriev I.V."/>
            <person name="Buss L.W."/>
            <person name="Schierwater B."/>
            <person name="Dellaporta S.L."/>
            <person name="Rokhsar D.S."/>
        </authorList>
    </citation>
    <scope>NUCLEOTIDE SEQUENCE [LARGE SCALE GENOMIC DNA]</scope>
    <source>
        <strain evidence="16 17">Grell-BS-1999</strain>
    </source>
</reference>
<evidence type="ECO:0000256" key="8">
    <source>
        <dbReference type="ARBA" id="ARBA00022840"/>
    </source>
</evidence>
<evidence type="ECO:0000256" key="12">
    <source>
        <dbReference type="ARBA" id="ARBA00034018"/>
    </source>
</evidence>
<dbReference type="GO" id="GO:0016887">
    <property type="term" value="F:ATP hydrolysis activity"/>
    <property type="evidence" value="ECO:0007669"/>
    <property type="project" value="InterPro"/>
</dbReference>
<dbReference type="EMBL" id="DS985242">
    <property type="protein sequence ID" value="EDV28182.1"/>
    <property type="molecule type" value="Genomic_DNA"/>
</dbReference>
<keyword evidence="10 13" id="KW-1133">Transmembrane helix</keyword>
<dbReference type="HOGENOM" id="CLU_000604_27_1_1"/>
<sequence>MSRLRYGINVDDEDDEEQRLLTTTIQPAYSTIDTIKSEEVSPLGIAEDNNSDLSRLFFCWVQPMMVRGAAGKLRQAKDLFLLPRKLKTSYIRRQFMRAWTYKHTNDETDDNVKIRISLLTALNRTFGKTYYPLAILKLSSDLLGFTGPLLLHQLVTFVENKNQPTINGYIYAAGLFFATGISAILNTQFTFKVNKVGIQIRTALVAVVYSKALSVNTASLSKFDTGEIVNLMSTDTDRIVNFCPSFHQFWSLPFQIAISLYLLYQQVGISFLAGVAFIILLIPINKWLAGKIGQLSTEMMKQKDGRVNTMSEILYGIRVIKFYAWEANFANKIERLRNAELKSLKGRKYLDALCVYFWATTPVIISILTFATYAALGNRLTAAKVFTSVALFNMLISPLNAFPWVLNGLMEAWVSVKRVQKFLSVEEFDSEKYYSIIQRNRSEHEIEINSGTFTWQPSYNDHTESERPSIVDIAISASPGQLVGIVGKVGSGKSSLLGAMTGELRKITGQISIPQRQSGFGIFTQEPWIQQGTIKENILFGKAYNESAYKATIFACALEEDLRILPAGDCTEIGENGVTLSGGQKARLTLARAVYQDKEIYLLDDPLAAVDSHVAQHLFQHCILGILKHKTRILCTHQTQFLRQADVVTVLDAGRIIQSGPPESVLDSETSVSTITLQKFESIDINDNDDTLITQEEQYEGVVALSVYKAYWSAVGICLSIIIFTSLLLMQGSRNVSDWWLSFWISQTKNHSPHYNSINSENLLALNTYDSNVTFYLTIYSAIAIGNTMFTLLRAFSYAYGGICAAKILHNQLFDSVLRAPVQFFDTTPVGRIINRFSSDAYAIDDSLPFIMNILLAQLYGFAGTIVITCIGLPWFMIALIPVGIIYYFIQRYYRKTSREIKRLSTVTLSPIYTHFTETLNGLQCIRAFRASEAFSLENERRLETYQRANYASQAVSQWLGIRLQLLGVGMVTAVGFIAVIQHHFQTVDPGLIGLAISYALSVTSQLSGVLTAFTETEKEMISVERAKQYIDGIHHEEVQQDYICQVPSLWPSKGTLQFNNVTLIYRQGLPPALNKVSFTTRPSEKIGIVGRTGSGKSSLFLALFRMQPLASGNITLDDIDICTIPTTALRSRMAIIPQDPFLFNGTIRNNVDPFNNHSDSELLMVLEKCHLNNVIDRDGLETDVGNKGRNLSVGERQLVCLARALLTNAQILCIDEATASVDHNTDKLIQETIKRQFQQRTVLTIAHRVSSILDSDRILVMDNGRVIEFEKPDKLLSDGQSSFYKLVERSKSSGYDI</sequence>
<protein>
    <recommendedName>
        <fullName evidence="3">ABC-type xenobiotic transporter</fullName>
        <ecNumber evidence="3">7.6.2.2</ecNumber>
    </recommendedName>
</protein>
<dbReference type="FunCoup" id="B3RPF6">
    <property type="interactions" value="697"/>
</dbReference>
<evidence type="ECO:0000256" key="11">
    <source>
        <dbReference type="ARBA" id="ARBA00023136"/>
    </source>
</evidence>
<dbReference type="FunFam" id="3.40.50.300:FF:001750">
    <property type="entry name" value="ATP-binding cassette transporter"/>
    <property type="match status" value="1"/>
</dbReference>
<dbReference type="EC" id="7.6.2.2" evidence="3"/>
<proteinExistence type="inferred from homology"/>
<comment type="catalytic activity">
    <reaction evidence="12">
        <text>ATP + H2O + xenobioticSide 1 = ADP + phosphate + xenobioticSide 2.</text>
        <dbReference type="EC" id="7.6.2.2"/>
    </reaction>
</comment>
<evidence type="ECO:0000256" key="4">
    <source>
        <dbReference type="ARBA" id="ARBA00022448"/>
    </source>
</evidence>
<feature type="domain" description="ABC transporter" evidence="14">
    <location>
        <begin position="1057"/>
        <end position="1289"/>
    </location>
</feature>
<keyword evidence="5 13" id="KW-0812">Transmembrane</keyword>
<evidence type="ECO:0000313" key="16">
    <source>
        <dbReference type="EMBL" id="EDV28182.1"/>
    </source>
</evidence>
<dbReference type="InterPro" id="IPR011527">
    <property type="entry name" value="ABC1_TM_dom"/>
</dbReference>
<keyword evidence="6" id="KW-0677">Repeat</keyword>
<dbReference type="RefSeq" id="XP_002110016.1">
    <property type="nucleotide sequence ID" value="XM_002109980.1"/>
</dbReference>
<dbReference type="PANTHER" id="PTHR24223">
    <property type="entry name" value="ATP-BINDING CASSETTE SUB-FAMILY C"/>
    <property type="match status" value="1"/>
</dbReference>
<keyword evidence="8" id="KW-0067">ATP-binding</keyword>
<dbReference type="CDD" id="cd03244">
    <property type="entry name" value="ABCC_MRP_domain2"/>
    <property type="match status" value="1"/>
</dbReference>
<evidence type="ECO:0000256" key="2">
    <source>
        <dbReference type="ARBA" id="ARBA00009726"/>
    </source>
</evidence>
<feature type="domain" description="ABC transporter" evidence="14">
    <location>
        <begin position="446"/>
        <end position="678"/>
    </location>
</feature>
<dbReference type="SUPFAM" id="SSF52540">
    <property type="entry name" value="P-loop containing nucleoside triphosphate hydrolases"/>
    <property type="match status" value="2"/>
</dbReference>
<dbReference type="Pfam" id="PF00664">
    <property type="entry name" value="ABC_membrane"/>
    <property type="match status" value="2"/>
</dbReference>
<feature type="transmembrane region" description="Helical" evidence="13">
    <location>
        <begin position="710"/>
        <end position="730"/>
    </location>
</feature>
<dbReference type="PROSITE" id="PS50893">
    <property type="entry name" value="ABC_TRANSPORTER_2"/>
    <property type="match status" value="2"/>
</dbReference>
<dbReference type="eggNOG" id="KOG0054">
    <property type="taxonomic scope" value="Eukaryota"/>
</dbReference>
<keyword evidence="4" id="KW-0813">Transport</keyword>
<dbReference type="PROSITE" id="PS00211">
    <property type="entry name" value="ABC_TRANSPORTER_1"/>
    <property type="match status" value="2"/>
</dbReference>
<organism evidence="16 17">
    <name type="scientific">Trichoplax adhaerens</name>
    <name type="common">Trichoplax reptans</name>
    <dbReference type="NCBI Taxonomy" id="10228"/>
    <lineage>
        <taxon>Eukaryota</taxon>
        <taxon>Metazoa</taxon>
        <taxon>Placozoa</taxon>
        <taxon>Uniplacotomia</taxon>
        <taxon>Trichoplacea</taxon>
        <taxon>Trichoplacidae</taxon>
        <taxon>Trichoplax</taxon>
    </lineage>
</organism>
<comment type="similarity">
    <text evidence="2">Belongs to the ABC transporter superfamily. ABCC family. Conjugate transporter (TC 3.A.1.208) subfamily.</text>
</comment>
<dbReference type="GO" id="GO:0005886">
    <property type="term" value="C:plasma membrane"/>
    <property type="evidence" value="ECO:0000318"/>
    <property type="project" value="GO_Central"/>
</dbReference>
<dbReference type="GO" id="GO:0005524">
    <property type="term" value="F:ATP binding"/>
    <property type="evidence" value="ECO:0007669"/>
    <property type="project" value="UniProtKB-KW"/>
</dbReference>
<dbReference type="SMART" id="SM00382">
    <property type="entry name" value="AAA"/>
    <property type="match status" value="2"/>
</dbReference>
<dbReference type="KEGG" id="tad:TRIADDRAFT_21627"/>
<evidence type="ECO:0000256" key="6">
    <source>
        <dbReference type="ARBA" id="ARBA00022737"/>
    </source>
</evidence>
<dbReference type="OrthoDB" id="6500128at2759"/>
<evidence type="ECO:0000256" key="3">
    <source>
        <dbReference type="ARBA" id="ARBA00012191"/>
    </source>
</evidence>